<proteinExistence type="inferred from homology"/>
<name>A0ABD0YPG0_9HEMI</name>
<dbReference type="InterPro" id="IPR001863">
    <property type="entry name" value="Glypican"/>
</dbReference>
<keyword evidence="6 12" id="KW-0654">Proteoglycan</keyword>
<sequence length="247" mass="27830">MSVFAEVYKRMWSLAKGPISEMYDSLLGYLDKAQRIPTDLPPAVPTDDGQSLEKSVFKFFTDMFPLIYHQAVHHLHTADFTPEYKSCLREAAEKVHPYGEVPSLLASEVAKSFEATKVLNGTDRAMSAMPDNPDSCREALVRLYYCPRCLGLPRRVKPCNGYCLNVMRGCLTQQRTTELDLPWSNFLLETERLVKELYSGRTPTIEPVLMKFSSTISDAIMHATMNGPDLEKKVGAFFTALGTKLVF</sequence>
<comment type="function">
    <text evidence="12">Cell surface proteoglycan.</text>
</comment>
<evidence type="ECO:0000256" key="6">
    <source>
        <dbReference type="ARBA" id="ARBA00022974"/>
    </source>
</evidence>
<dbReference type="PANTHER" id="PTHR10822">
    <property type="entry name" value="GLYPICAN"/>
    <property type="match status" value="1"/>
</dbReference>
<evidence type="ECO:0000256" key="1">
    <source>
        <dbReference type="ARBA" id="ARBA00004609"/>
    </source>
</evidence>
<gene>
    <name evidence="13" type="ORF">AAG570_010349</name>
</gene>
<comment type="caution">
    <text evidence="13">The sequence shown here is derived from an EMBL/GenBank/DDBJ whole genome shotgun (WGS) entry which is preliminary data.</text>
</comment>
<dbReference type="Proteomes" id="UP001558652">
    <property type="component" value="Unassembled WGS sequence"/>
</dbReference>
<evidence type="ECO:0000256" key="8">
    <source>
        <dbReference type="ARBA" id="ARBA00023180"/>
    </source>
</evidence>
<keyword evidence="3" id="KW-1003">Cell membrane</keyword>
<evidence type="ECO:0000256" key="7">
    <source>
        <dbReference type="ARBA" id="ARBA00023136"/>
    </source>
</evidence>
<dbReference type="Pfam" id="PF01153">
    <property type="entry name" value="Glypican"/>
    <property type="match status" value="1"/>
</dbReference>
<evidence type="ECO:0000313" key="13">
    <source>
        <dbReference type="EMBL" id="KAL1132394.1"/>
    </source>
</evidence>
<evidence type="ECO:0000256" key="9">
    <source>
        <dbReference type="ARBA" id="ARBA00023207"/>
    </source>
</evidence>
<accession>A0ABD0YPG0</accession>
<keyword evidence="8" id="KW-0325">Glycoprotein</keyword>
<keyword evidence="4 12" id="KW-0336">GPI-anchor</keyword>
<evidence type="ECO:0000256" key="2">
    <source>
        <dbReference type="ARBA" id="ARBA00010260"/>
    </source>
</evidence>
<keyword evidence="7 12" id="KW-0472">Membrane</keyword>
<comment type="subcellular location">
    <subcellularLocation>
        <location evidence="1 12">Cell membrane</location>
        <topology evidence="1 12">Lipid-anchor</topology>
        <topology evidence="1 12">GPI-anchor</topology>
    </subcellularLocation>
</comment>
<keyword evidence="14" id="KW-1185">Reference proteome</keyword>
<reference evidence="13 14" key="1">
    <citation type="submission" date="2024-07" db="EMBL/GenBank/DDBJ databases">
        <title>Chromosome-level genome assembly of the water stick insect Ranatra chinensis (Heteroptera: Nepidae).</title>
        <authorList>
            <person name="Liu X."/>
        </authorList>
    </citation>
    <scope>NUCLEOTIDE SEQUENCE [LARGE SCALE GENOMIC DNA]</scope>
    <source>
        <strain evidence="13">Cailab_2021Rc</strain>
        <tissue evidence="13">Muscle</tissue>
    </source>
</reference>
<evidence type="ECO:0000256" key="11">
    <source>
        <dbReference type="RuleBase" id="RU003518"/>
    </source>
</evidence>
<organism evidence="13 14">
    <name type="scientific">Ranatra chinensis</name>
    <dbReference type="NCBI Taxonomy" id="642074"/>
    <lineage>
        <taxon>Eukaryota</taxon>
        <taxon>Metazoa</taxon>
        <taxon>Ecdysozoa</taxon>
        <taxon>Arthropoda</taxon>
        <taxon>Hexapoda</taxon>
        <taxon>Insecta</taxon>
        <taxon>Pterygota</taxon>
        <taxon>Neoptera</taxon>
        <taxon>Paraneoptera</taxon>
        <taxon>Hemiptera</taxon>
        <taxon>Heteroptera</taxon>
        <taxon>Panheteroptera</taxon>
        <taxon>Nepomorpha</taxon>
        <taxon>Nepidae</taxon>
        <taxon>Ranatrinae</taxon>
        <taxon>Ranatra</taxon>
    </lineage>
</organism>
<evidence type="ECO:0000313" key="14">
    <source>
        <dbReference type="Proteomes" id="UP001558652"/>
    </source>
</evidence>
<keyword evidence="5" id="KW-0732">Signal</keyword>
<dbReference type="EMBL" id="JBFDAA010000005">
    <property type="protein sequence ID" value="KAL1132394.1"/>
    <property type="molecule type" value="Genomic_DNA"/>
</dbReference>
<protein>
    <recommendedName>
        <fullName evidence="15">Glypican 5</fullName>
    </recommendedName>
</protein>
<evidence type="ECO:0000256" key="4">
    <source>
        <dbReference type="ARBA" id="ARBA00022622"/>
    </source>
</evidence>
<dbReference type="GO" id="GO:0005886">
    <property type="term" value="C:plasma membrane"/>
    <property type="evidence" value="ECO:0007669"/>
    <property type="project" value="UniProtKB-SubCell"/>
</dbReference>
<dbReference type="GO" id="GO:0098552">
    <property type="term" value="C:side of membrane"/>
    <property type="evidence" value="ECO:0007669"/>
    <property type="project" value="UniProtKB-KW"/>
</dbReference>
<evidence type="ECO:0000256" key="12">
    <source>
        <dbReference type="RuleBase" id="RU003519"/>
    </source>
</evidence>
<dbReference type="PANTHER" id="PTHR10822:SF29">
    <property type="entry name" value="DIVISION ABNORMALLY DELAYED PROTEIN"/>
    <property type="match status" value="1"/>
</dbReference>
<keyword evidence="10 12" id="KW-0449">Lipoprotein</keyword>
<keyword evidence="9 12" id="KW-0357">Heparan sulfate</keyword>
<dbReference type="AlphaFoldDB" id="A0ABD0YPG0"/>
<comment type="similarity">
    <text evidence="2 11">Belongs to the glypican family.</text>
</comment>
<evidence type="ECO:0000256" key="10">
    <source>
        <dbReference type="ARBA" id="ARBA00023288"/>
    </source>
</evidence>
<evidence type="ECO:0008006" key="15">
    <source>
        <dbReference type="Google" id="ProtNLM"/>
    </source>
</evidence>
<evidence type="ECO:0000256" key="3">
    <source>
        <dbReference type="ARBA" id="ARBA00022475"/>
    </source>
</evidence>
<evidence type="ECO:0000256" key="5">
    <source>
        <dbReference type="ARBA" id="ARBA00022729"/>
    </source>
</evidence>